<evidence type="ECO:0000259" key="7">
    <source>
        <dbReference type="PROSITE" id="PS50048"/>
    </source>
</evidence>
<dbReference type="Gene3D" id="4.10.240.10">
    <property type="entry name" value="Zn(2)-C6 fungal-type DNA-binding domain"/>
    <property type="match status" value="1"/>
</dbReference>
<keyword evidence="1" id="KW-0479">Metal-binding</keyword>
<reference evidence="9" key="1">
    <citation type="submission" date="2016-03" db="EMBL/GenBank/DDBJ databases">
        <authorList>
            <person name="Devillers Hugo."/>
        </authorList>
    </citation>
    <scope>NUCLEOTIDE SEQUENCE [LARGE SCALE GENOMIC DNA]</scope>
</reference>
<dbReference type="CDD" id="cd00067">
    <property type="entry name" value="GAL4"/>
    <property type="match status" value="1"/>
</dbReference>
<dbReference type="AlphaFoldDB" id="A0A1G4K6C9"/>
<keyword evidence="3" id="KW-0805">Transcription regulation</keyword>
<keyword evidence="2" id="KW-0862">Zinc</keyword>
<proteinExistence type="predicted"/>
<dbReference type="InterPro" id="IPR036864">
    <property type="entry name" value="Zn2-C6_fun-type_DNA-bd_sf"/>
</dbReference>
<keyword evidence="5" id="KW-0804">Transcription</keyword>
<evidence type="ECO:0000256" key="3">
    <source>
        <dbReference type="ARBA" id="ARBA00023015"/>
    </source>
</evidence>
<dbReference type="InterPro" id="IPR001138">
    <property type="entry name" value="Zn2Cys6_DnaBD"/>
</dbReference>
<keyword evidence="9" id="KW-1185">Reference proteome</keyword>
<dbReference type="EMBL" id="LT598452">
    <property type="protein sequence ID" value="SCU99411.1"/>
    <property type="molecule type" value="Genomic_DNA"/>
</dbReference>
<dbReference type="OrthoDB" id="416217at2759"/>
<dbReference type="GO" id="GO:0000981">
    <property type="term" value="F:DNA-binding transcription factor activity, RNA polymerase II-specific"/>
    <property type="evidence" value="ECO:0007669"/>
    <property type="project" value="InterPro"/>
</dbReference>
<evidence type="ECO:0000313" key="8">
    <source>
        <dbReference type="EMBL" id="SCU99411.1"/>
    </source>
</evidence>
<dbReference type="GO" id="GO:0008270">
    <property type="term" value="F:zinc ion binding"/>
    <property type="evidence" value="ECO:0007669"/>
    <property type="project" value="InterPro"/>
</dbReference>
<feature type="domain" description="Zn(2)-C6 fungal-type" evidence="7">
    <location>
        <begin position="13"/>
        <end position="43"/>
    </location>
</feature>
<dbReference type="Pfam" id="PF00172">
    <property type="entry name" value="Zn_clus"/>
    <property type="match status" value="1"/>
</dbReference>
<dbReference type="SMART" id="SM00066">
    <property type="entry name" value="GAL4"/>
    <property type="match status" value="1"/>
</dbReference>
<dbReference type="SUPFAM" id="SSF57701">
    <property type="entry name" value="Zn2/Cys6 DNA-binding domain"/>
    <property type="match status" value="1"/>
</dbReference>
<gene>
    <name evidence="8" type="ORF">LANO_0F01750G</name>
</gene>
<evidence type="ECO:0000256" key="1">
    <source>
        <dbReference type="ARBA" id="ARBA00022723"/>
    </source>
</evidence>
<dbReference type="Proteomes" id="UP000189911">
    <property type="component" value="Chromosome F"/>
</dbReference>
<keyword evidence="4" id="KW-0238">DNA-binding</keyword>
<evidence type="ECO:0000256" key="5">
    <source>
        <dbReference type="ARBA" id="ARBA00023163"/>
    </source>
</evidence>
<evidence type="ECO:0000256" key="6">
    <source>
        <dbReference type="ARBA" id="ARBA00023242"/>
    </source>
</evidence>
<dbReference type="PANTHER" id="PTHR31069:SF32">
    <property type="entry name" value="ARGININE METABOLISM REGULATION PROTEIN II"/>
    <property type="match status" value="1"/>
</dbReference>
<dbReference type="InterPro" id="IPR050675">
    <property type="entry name" value="OAF3"/>
</dbReference>
<dbReference type="PANTHER" id="PTHR31069">
    <property type="entry name" value="OLEATE-ACTIVATED TRANSCRIPTION FACTOR 1-RELATED"/>
    <property type="match status" value="1"/>
</dbReference>
<dbReference type="PROSITE" id="PS00463">
    <property type="entry name" value="ZN2_CY6_FUNGAL_1"/>
    <property type="match status" value="1"/>
</dbReference>
<dbReference type="GO" id="GO:0003677">
    <property type="term" value="F:DNA binding"/>
    <property type="evidence" value="ECO:0007669"/>
    <property type="project" value="UniProtKB-KW"/>
</dbReference>
<keyword evidence="6" id="KW-0539">Nucleus</keyword>
<dbReference type="PROSITE" id="PS50048">
    <property type="entry name" value="ZN2_CY6_FUNGAL_2"/>
    <property type="match status" value="1"/>
</dbReference>
<evidence type="ECO:0000256" key="4">
    <source>
        <dbReference type="ARBA" id="ARBA00023125"/>
    </source>
</evidence>
<evidence type="ECO:0000313" key="9">
    <source>
        <dbReference type="Proteomes" id="UP000189911"/>
    </source>
</evidence>
<sequence>MSLEKSNSRTFSGCWACRFKKRRCDERKPFCSLCMQHGDKCSYDVRLIWQHDNIFSVNSAKELVSWKKLKNLCKKPNRNRISKREFCQMTQFRQLSPPNSDDESVDRNEGFIVSENCQTGTCNDVVGNNENNEDKSTSFTISVRRLKIYDNVLECVHGKENKKYGQKYVNEQLSALLSKLEDDSLSPKKTHSGPFGVFKSCPCALPSSMNAKPDSAPLLRRKSDSVYSLPSSLPDTPISQSASARPSTTDVTIEFLACRWPNLLLANGSNFCLQQTAYVKWLTPRIRNMVHSLNPEFLEEVMQNNLQASKWLPIIPQFSMECQALYLLLIVMADTKQDYVDYISRWVQAQTKVSYLAFPLIAYSLNLNTNITFLIHCHELLSEAGLQDLYQYDLTSMLKINTVRLILQHWSNLMMDQICQCKDTTHAEMQLKFWELQLQCNEEFYRDICLA</sequence>
<organism evidence="8 9">
    <name type="scientific">Lachancea nothofagi CBS 11611</name>
    <dbReference type="NCBI Taxonomy" id="1266666"/>
    <lineage>
        <taxon>Eukaryota</taxon>
        <taxon>Fungi</taxon>
        <taxon>Dikarya</taxon>
        <taxon>Ascomycota</taxon>
        <taxon>Saccharomycotina</taxon>
        <taxon>Saccharomycetes</taxon>
        <taxon>Saccharomycetales</taxon>
        <taxon>Saccharomycetaceae</taxon>
        <taxon>Lachancea</taxon>
    </lineage>
</organism>
<name>A0A1G4K6C9_9SACH</name>
<protein>
    <submittedName>
        <fullName evidence="8">LANO_0F01750g1_1</fullName>
    </submittedName>
</protein>
<accession>A0A1G4K6C9</accession>
<evidence type="ECO:0000256" key="2">
    <source>
        <dbReference type="ARBA" id="ARBA00022833"/>
    </source>
</evidence>